<sequence>MKRLSLLLLSVLFQALAFAQLTPIAESTMFQEDVSGYSRILQLKNGSTLYMHLTLRTGIDLNFYDQYHKLKVIKHLDPSFGILKGTCVNAIFEVDGNIVLMISEVDDRRPVLYRLIINGITGELEREDKLGEAAKYLSRDLPFIPEYPSVSSFTVRRDPNGNNYALLIRKNNDDAAGRNQIEAILYNNEHQEICRTYYDSPYRYGSLNFLDMAVVGEKLFILGFAYNQIAANDREGQLIIASMEKGAKKMKMEILNLSGDRLADSATVRYNPATKKLLLLGTAHVEDAERPYYKGFLVVIDPFTNQLEKEISIYPEKANAMKKEIYGQKASYTGMPQALSVHRDGSFTILFEELTKISVNHIDAASYNYYLLDHIAIMNFDSTGKETNTSFIPKKQYIKSSELSNFYMANRDLDAQKLNMGDQYKSFAFVEGKDSAYVLLNDPASNNEKLKTADISTLRGLSDCDAFSYALDGKTGFPERRFVFGKSKKKNEHYLGLFNISDYDKENNIYVTLKLTKQRDLKGASLVWLSL</sequence>
<accession>A0A7K1UDU4</accession>
<comment type="caution">
    <text evidence="2">The sequence shown here is derived from an EMBL/GenBank/DDBJ whole genome shotgun (WGS) entry which is preliminary data.</text>
</comment>
<proteinExistence type="predicted"/>
<name>A0A7K1UDU4_9BACT</name>
<dbReference type="RefSeq" id="WP_157309966.1">
    <property type="nucleotide sequence ID" value="NZ_WRXN01000029.1"/>
</dbReference>
<evidence type="ECO:0000256" key="1">
    <source>
        <dbReference type="SAM" id="SignalP"/>
    </source>
</evidence>
<feature type="signal peptide" evidence="1">
    <location>
        <begin position="1"/>
        <end position="19"/>
    </location>
</feature>
<evidence type="ECO:0000313" key="2">
    <source>
        <dbReference type="EMBL" id="MVT12551.1"/>
    </source>
</evidence>
<reference evidence="2 3" key="1">
    <citation type="submission" date="2019-12" db="EMBL/GenBank/DDBJ databases">
        <title>Chitinophaga sp. strain ysch24 (GDMCC 1.1355), whole genome shotgun sequence.</title>
        <authorList>
            <person name="Zhang X."/>
        </authorList>
    </citation>
    <scope>NUCLEOTIDE SEQUENCE [LARGE SCALE GENOMIC DNA]</scope>
    <source>
        <strain evidence="3">ysch24</strain>
    </source>
</reference>
<feature type="chain" id="PRO_5029578146" evidence="1">
    <location>
        <begin position="20"/>
        <end position="531"/>
    </location>
</feature>
<organism evidence="2 3">
    <name type="scientific">Chitinophaga tropicalis</name>
    <dbReference type="NCBI Taxonomy" id="2683588"/>
    <lineage>
        <taxon>Bacteria</taxon>
        <taxon>Pseudomonadati</taxon>
        <taxon>Bacteroidota</taxon>
        <taxon>Chitinophagia</taxon>
        <taxon>Chitinophagales</taxon>
        <taxon>Chitinophagaceae</taxon>
        <taxon>Chitinophaga</taxon>
    </lineage>
</organism>
<dbReference type="EMBL" id="WRXN01000029">
    <property type="protein sequence ID" value="MVT12551.1"/>
    <property type="molecule type" value="Genomic_DNA"/>
</dbReference>
<dbReference type="Proteomes" id="UP000461730">
    <property type="component" value="Unassembled WGS sequence"/>
</dbReference>
<keyword evidence="1" id="KW-0732">Signal</keyword>
<protein>
    <submittedName>
        <fullName evidence="2">Uncharacterized protein</fullName>
    </submittedName>
</protein>
<gene>
    <name evidence="2" type="ORF">GO493_30145</name>
</gene>
<keyword evidence="3" id="KW-1185">Reference proteome</keyword>
<evidence type="ECO:0000313" key="3">
    <source>
        <dbReference type="Proteomes" id="UP000461730"/>
    </source>
</evidence>
<dbReference type="AlphaFoldDB" id="A0A7K1UDU4"/>